<dbReference type="EMBL" id="VSRR010001792">
    <property type="protein sequence ID" value="MPC27706.1"/>
    <property type="molecule type" value="Genomic_DNA"/>
</dbReference>
<gene>
    <name evidence="1" type="ORF">E2C01_020884</name>
</gene>
<protein>
    <submittedName>
        <fullName evidence="1">Uncharacterized protein</fullName>
    </submittedName>
</protein>
<evidence type="ECO:0000313" key="1">
    <source>
        <dbReference type="EMBL" id="MPC27706.1"/>
    </source>
</evidence>
<comment type="caution">
    <text evidence="1">The sequence shown here is derived from an EMBL/GenBank/DDBJ whole genome shotgun (WGS) entry which is preliminary data.</text>
</comment>
<accession>A0A5B7E3H6</accession>
<organism evidence="1 2">
    <name type="scientific">Portunus trituberculatus</name>
    <name type="common">Swimming crab</name>
    <name type="synonym">Neptunus trituberculatus</name>
    <dbReference type="NCBI Taxonomy" id="210409"/>
    <lineage>
        <taxon>Eukaryota</taxon>
        <taxon>Metazoa</taxon>
        <taxon>Ecdysozoa</taxon>
        <taxon>Arthropoda</taxon>
        <taxon>Crustacea</taxon>
        <taxon>Multicrustacea</taxon>
        <taxon>Malacostraca</taxon>
        <taxon>Eumalacostraca</taxon>
        <taxon>Eucarida</taxon>
        <taxon>Decapoda</taxon>
        <taxon>Pleocyemata</taxon>
        <taxon>Brachyura</taxon>
        <taxon>Eubrachyura</taxon>
        <taxon>Portunoidea</taxon>
        <taxon>Portunidae</taxon>
        <taxon>Portuninae</taxon>
        <taxon>Portunus</taxon>
    </lineage>
</organism>
<evidence type="ECO:0000313" key="2">
    <source>
        <dbReference type="Proteomes" id="UP000324222"/>
    </source>
</evidence>
<name>A0A5B7E3H6_PORTR</name>
<proteinExistence type="predicted"/>
<keyword evidence="2" id="KW-1185">Reference proteome</keyword>
<sequence length="151" mass="17065">MLALCQYCYSEAWLESGSPVGKTQSGVELIATRERQSVTAATDSLLKVAKTFAHQWYNKDLTKENGWRTLLYDEKDIQGPNITVPGFKMYPTISKMLGSLARDEESRSNPTDTTFMRMIICGPRILCQSTGSANQSSLMEYKYIVIVKKYQ</sequence>
<reference evidence="1 2" key="1">
    <citation type="submission" date="2019-05" db="EMBL/GenBank/DDBJ databases">
        <title>Another draft genome of Portunus trituberculatus and its Hox gene families provides insights of decapod evolution.</title>
        <authorList>
            <person name="Jeong J.-H."/>
            <person name="Song I."/>
            <person name="Kim S."/>
            <person name="Choi T."/>
            <person name="Kim D."/>
            <person name="Ryu S."/>
            <person name="Kim W."/>
        </authorList>
    </citation>
    <scope>NUCLEOTIDE SEQUENCE [LARGE SCALE GENOMIC DNA]</scope>
    <source>
        <tissue evidence="1">Muscle</tissue>
    </source>
</reference>
<dbReference type="Proteomes" id="UP000324222">
    <property type="component" value="Unassembled WGS sequence"/>
</dbReference>
<dbReference type="AlphaFoldDB" id="A0A5B7E3H6"/>